<feature type="compositionally biased region" description="Basic and acidic residues" evidence="6">
    <location>
        <begin position="777"/>
        <end position="791"/>
    </location>
</feature>
<dbReference type="SUPFAM" id="SSF54001">
    <property type="entry name" value="Cysteine proteinases"/>
    <property type="match status" value="1"/>
</dbReference>
<dbReference type="EMBL" id="BTCM01000004">
    <property type="protein sequence ID" value="GMK57601.1"/>
    <property type="molecule type" value="Genomic_DNA"/>
</dbReference>
<feature type="region of interest" description="Disordered" evidence="6">
    <location>
        <begin position="771"/>
        <end position="838"/>
    </location>
</feature>
<feature type="region of interest" description="Disordered" evidence="6">
    <location>
        <begin position="706"/>
        <end position="727"/>
    </location>
</feature>
<dbReference type="GO" id="GO:0006508">
    <property type="term" value="P:proteolysis"/>
    <property type="evidence" value="ECO:0007669"/>
    <property type="project" value="UniProtKB-KW"/>
</dbReference>
<feature type="region of interest" description="Disordered" evidence="6">
    <location>
        <begin position="254"/>
        <end position="298"/>
    </location>
</feature>
<dbReference type="Proteomes" id="UP001222932">
    <property type="component" value="Unassembled WGS sequence"/>
</dbReference>
<evidence type="ECO:0000256" key="3">
    <source>
        <dbReference type="ARBA" id="ARBA00022670"/>
    </source>
</evidence>
<evidence type="ECO:0000256" key="1">
    <source>
        <dbReference type="ARBA" id="ARBA00005234"/>
    </source>
</evidence>
<feature type="region of interest" description="Disordered" evidence="6">
    <location>
        <begin position="866"/>
        <end position="986"/>
    </location>
</feature>
<dbReference type="PANTHER" id="PTHR46896:SF3">
    <property type="entry name" value="FI06413P-RELATED"/>
    <property type="match status" value="1"/>
</dbReference>
<gene>
    <name evidence="8" type="ORF">CspeluHIS016_0404350</name>
</gene>
<reference evidence="8" key="2">
    <citation type="submission" date="2023-06" db="EMBL/GenBank/DDBJ databases">
        <authorList>
            <person name="Kobayashi Y."/>
            <person name="Kayamori A."/>
            <person name="Aoki K."/>
            <person name="Shiwa Y."/>
            <person name="Fujita N."/>
            <person name="Sugita T."/>
            <person name="Iwasaki W."/>
            <person name="Tanaka N."/>
            <person name="Takashima M."/>
        </authorList>
    </citation>
    <scope>NUCLEOTIDE SEQUENCE</scope>
    <source>
        <strain evidence="8">HIS016</strain>
    </source>
</reference>
<evidence type="ECO:0000256" key="5">
    <source>
        <dbReference type="ARBA" id="ARBA00022801"/>
    </source>
</evidence>
<protein>
    <recommendedName>
        <fullName evidence="7">Ubiquitin-like protease family profile domain-containing protein</fullName>
    </recommendedName>
</protein>
<feature type="domain" description="Ubiquitin-like protease family profile" evidence="7">
    <location>
        <begin position="104"/>
        <end position="443"/>
    </location>
</feature>
<feature type="region of interest" description="Disordered" evidence="6">
    <location>
        <begin position="523"/>
        <end position="642"/>
    </location>
</feature>
<dbReference type="InterPro" id="IPR003653">
    <property type="entry name" value="Peptidase_C48_C"/>
</dbReference>
<proteinExistence type="inferred from homology"/>
<sequence>MFTNENISRQINLQSIAAVFHCNDDNFVLDLSLDNEELLQLSSFLDEPLSNSTTEATATRYTDIRALLVVNDSKLARLFIKEMSVAPGMQGKTEDVHLFRLHGLDITAGERYRLVSNDFLNDTFLEFGLRYVLDQLPLETRDEVHCFNSFFYAKLSEKSSRKSARYGGSWPGYDAVKRWTRKVDIFSKKFIIVPVNESYHWYLAVIFNPRGAVDMARASRPLVADALRDRHDSQRPSPPSEGVALDDNLEDVIRNESPPSAAGVQDGRRAAPSDNEYSPDTDPLNIIDQPDDEPAGKEERGVVAVRAGVNRLQIEAAAPQPIRSDTFDLFTEQSLGDMGTGAKTEEPTSQAPSPLPARKGKKPHREDYNLLGTDETWIFTLDSMGSRHPSVGANLRKWLSFEARDKLNEEVDFEPVRYFEGKCLEQHNFYDCGLYLIHFAKQLLLKSDEVLHFIGGAPRTAGVEGHAEWTQKKNEVWAADALSTLREDWVHIIDFQTQTYRSLHGSVATGQVVQETGALASQRSVQALSQGPPPREASTTPAALSGTIDGENAANHTHSSESTLSSVYMRVPAPLSPSRVGNESQAPAAGVWSKDASSTSHSLLTGKAEDNPGSRPRVSHCLSDSEEEEEIEVRQGADRLDDHARASYENDEDDELELEEIGREAQAAIDVAERQSRINQVAEAELNHVYGYDGSEDDDLCRRATIDPNMPPPHRDGSPPKPLRPTAILPRTNEKMVVDEAKGLEVNLPTATAQASCTVLSPNIIDPFAELGTSGPIHRESVGDGRTDPKRSSTAYAEHSPIARSRSVETEVTVASSSSQSKLPSSGEHGNLKPLVPGATRRFGETLRFNPFHMDYKRPEEAAPSLDAISNDDDSPDNNRVSSLIQRHQRTPPWEGPGSKRALRSELSNINSPTGPPTTRQASRSQASASGDGEVQAQYLPARGAGKRRASIGSANIPESDDKVLSDSEGSDYLLGRSQGTKHHSKPVTLAVKTNGQVAATQTKVHGLGAPSVVVVDGDNEDEGPAVGPSDGPEREASLEPPRPKRRAAKTYTHDRVGRNKRRKTTQDVAGQRKIDGYLPRNETAILSDRPRSSRFHDHTAGVERRGISAEDPYVVEDDE</sequence>
<keyword evidence="2" id="KW-0597">Phosphoprotein</keyword>
<feature type="compositionally biased region" description="Polar residues" evidence="6">
    <location>
        <begin position="554"/>
        <end position="566"/>
    </location>
</feature>
<comment type="similarity">
    <text evidence="1">Belongs to the peptidase C48 family.</text>
</comment>
<dbReference type="InterPro" id="IPR051947">
    <property type="entry name" value="Sentrin-specific_protease"/>
</dbReference>
<feature type="compositionally biased region" description="Low complexity" evidence="6">
    <location>
        <begin position="920"/>
        <end position="930"/>
    </location>
</feature>
<evidence type="ECO:0000256" key="4">
    <source>
        <dbReference type="ARBA" id="ARBA00022786"/>
    </source>
</evidence>
<feature type="compositionally biased region" description="Basic and acidic residues" evidence="6">
    <location>
        <begin position="632"/>
        <end position="642"/>
    </location>
</feature>
<evidence type="ECO:0000259" key="7">
    <source>
        <dbReference type="PROSITE" id="PS50600"/>
    </source>
</evidence>
<keyword evidence="4" id="KW-0833">Ubl conjugation pathway</keyword>
<dbReference type="Gene3D" id="3.40.395.10">
    <property type="entry name" value="Adenoviral Proteinase, Chain A"/>
    <property type="match status" value="1"/>
</dbReference>
<organism evidence="8 9">
    <name type="scientific">Cutaneotrichosporon spelunceum</name>
    <dbReference type="NCBI Taxonomy" id="1672016"/>
    <lineage>
        <taxon>Eukaryota</taxon>
        <taxon>Fungi</taxon>
        <taxon>Dikarya</taxon>
        <taxon>Basidiomycota</taxon>
        <taxon>Agaricomycotina</taxon>
        <taxon>Tremellomycetes</taxon>
        <taxon>Trichosporonales</taxon>
        <taxon>Trichosporonaceae</taxon>
        <taxon>Cutaneotrichosporon</taxon>
    </lineage>
</organism>
<dbReference type="GO" id="GO:0070139">
    <property type="term" value="F:SUMO-specific endopeptidase activity"/>
    <property type="evidence" value="ECO:0007669"/>
    <property type="project" value="TreeGrafter"/>
</dbReference>
<dbReference type="PANTHER" id="PTHR46896">
    <property type="entry name" value="SENTRIN-SPECIFIC PROTEASE"/>
    <property type="match status" value="1"/>
</dbReference>
<dbReference type="InterPro" id="IPR038765">
    <property type="entry name" value="Papain-like_cys_pep_sf"/>
</dbReference>
<dbReference type="PROSITE" id="PS50600">
    <property type="entry name" value="ULP_PROTEASE"/>
    <property type="match status" value="1"/>
</dbReference>
<dbReference type="GO" id="GO:0005737">
    <property type="term" value="C:cytoplasm"/>
    <property type="evidence" value="ECO:0007669"/>
    <property type="project" value="TreeGrafter"/>
</dbReference>
<feature type="compositionally biased region" description="Low complexity" evidence="6">
    <location>
        <begin position="810"/>
        <end position="826"/>
    </location>
</feature>
<keyword evidence="5" id="KW-0378">Hydrolase</keyword>
<evidence type="ECO:0000313" key="9">
    <source>
        <dbReference type="Proteomes" id="UP001222932"/>
    </source>
</evidence>
<feature type="compositionally biased region" description="Basic and acidic residues" evidence="6">
    <location>
        <begin position="1089"/>
        <end position="1109"/>
    </location>
</feature>
<dbReference type="AlphaFoldDB" id="A0AAD3TW08"/>
<feature type="region of interest" description="Disordered" evidence="6">
    <location>
        <begin position="228"/>
        <end position="247"/>
    </location>
</feature>
<dbReference type="Pfam" id="PF02902">
    <property type="entry name" value="Peptidase_C48"/>
    <property type="match status" value="2"/>
</dbReference>
<feature type="region of interest" description="Disordered" evidence="6">
    <location>
        <begin position="1014"/>
        <end position="1120"/>
    </location>
</feature>
<dbReference type="GO" id="GO:0016926">
    <property type="term" value="P:protein desumoylation"/>
    <property type="evidence" value="ECO:0007669"/>
    <property type="project" value="TreeGrafter"/>
</dbReference>
<comment type="caution">
    <text evidence="8">The sequence shown here is derived from an EMBL/GenBank/DDBJ whole genome shotgun (WGS) entry which is preliminary data.</text>
</comment>
<evidence type="ECO:0000256" key="6">
    <source>
        <dbReference type="SAM" id="MobiDB-lite"/>
    </source>
</evidence>
<name>A0AAD3TW08_9TREE</name>
<dbReference type="GO" id="GO:0005634">
    <property type="term" value="C:nucleus"/>
    <property type="evidence" value="ECO:0007669"/>
    <property type="project" value="TreeGrafter"/>
</dbReference>
<evidence type="ECO:0000256" key="2">
    <source>
        <dbReference type="ARBA" id="ARBA00022553"/>
    </source>
</evidence>
<keyword evidence="3" id="KW-0645">Protease</keyword>
<keyword evidence="9" id="KW-1185">Reference proteome</keyword>
<evidence type="ECO:0000313" key="8">
    <source>
        <dbReference type="EMBL" id="GMK57601.1"/>
    </source>
</evidence>
<reference evidence="8" key="1">
    <citation type="journal article" date="2023" name="BMC Genomics">
        <title>Chromosome-level genome assemblies of Cutaneotrichosporon spp. (Trichosporonales, Basidiomycota) reveal imbalanced evolution between nucleotide sequences and chromosome synteny.</title>
        <authorList>
            <person name="Kobayashi Y."/>
            <person name="Kayamori A."/>
            <person name="Aoki K."/>
            <person name="Shiwa Y."/>
            <person name="Matsutani M."/>
            <person name="Fujita N."/>
            <person name="Sugita T."/>
            <person name="Iwasaki W."/>
            <person name="Tanaka N."/>
            <person name="Takashima M."/>
        </authorList>
    </citation>
    <scope>NUCLEOTIDE SEQUENCE</scope>
    <source>
        <strain evidence="8">HIS016</strain>
    </source>
</reference>
<feature type="region of interest" description="Disordered" evidence="6">
    <location>
        <begin position="335"/>
        <end position="365"/>
    </location>
</feature>
<accession>A0AAD3TW08</accession>
<feature type="compositionally biased region" description="Polar residues" evidence="6">
    <location>
        <begin position="906"/>
        <end position="919"/>
    </location>
</feature>